<gene>
    <name evidence="7" type="ORF">FHS03_002253</name>
</gene>
<keyword evidence="6" id="KW-1003">Cell membrane</keyword>
<evidence type="ECO:0000256" key="5">
    <source>
        <dbReference type="ARBA" id="ARBA00023136"/>
    </source>
</evidence>
<dbReference type="PROSITE" id="PS50895">
    <property type="entry name" value="SURF1"/>
    <property type="match status" value="1"/>
</dbReference>
<comment type="caution">
    <text evidence="6">Lacks conserved residue(s) required for the propagation of feature annotation.</text>
</comment>
<keyword evidence="3 6" id="KW-0812">Transmembrane</keyword>
<keyword evidence="8" id="KW-1185">Reference proteome</keyword>
<sequence>MRIAFRFKLIPFIAMLLLVALGVSLGQWQDRRAAEKSAREAKLAAGNAAAPLNVGAAPLAAADVEFRRITVTGEFVAGWPLYLDNRPYKGRAGFYLLMPLRVAGSDMHVLVARGWLPRDMAERSKLPDYATPSGSITVQGVARLNPGHVMELGSQPPLTPRAIVQNADAATVGAASGLRFQPFVLEQTSLDAGETAQAPGPLVRDWPAPALGVEKHRGYAFQWYALAAMAFLFFVITGFRRGNK</sequence>
<dbReference type="Pfam" id="PF02104">
    <property type="entry name" value="SURF1"/>
    <property type="match status" value="1"/>
</dbReference>
<feature type="transmembrane region" description="Helical" evidence="6">
    <location>
        <begin position="221"/>
        <end position="239"/>
    </location>
</feature>
<dbReference type="EMBL" id="JACHXD010000005">
    <property type="protein sequence ID" value="MBB3119202.1"/>
    <property type="molecule type" value="Genomic_DNA"/>
</dbReference>
<dbReference type="Proteomes" id="UP000541535">
    <property type="component" value="Unassembled WGS sequence"/>
</dbReference>
<proteinExistence type="inferred from homology"/>
<dbReference type="AlphaFoldDB" id="A0A7W5B9S5"/>
<evidence type="ECO:0000313" key="8">
    <source>
        <dbReference type="Proteomes" id="UP000541535"/>
    </source>
</evidence>
<dbReference type="CDD" id="cd06662">
    <property type="entry name" value="SURF1"/>
    <property type="match status" value="1"/>
</dbReference>
<keyword evidence="5 6" id="KW-0472">Membrane</keyword>
<name>A0A7W5B9S5_9BURK</name>
<organism evidence="7 8">
    <name type="scientific">Pseudoduganella violacea</name>
    <dbReference type="NCBI Taxonomy" id="1715466"/>
    <lineage>
        <taxon>Bacteria</taxon>
        <taxon>Pseudomonadati</taxon>
        <taxon>Pseudomonadota</taxon>
        <taxon>Betaproteobacteria</taxon>
        <taxon>Burkholderiales</taxon>
        <taxon>Oxalobacteraceae</taxon>
        <taxon>Telluria group</taxon>
        <taxon>Pseudoduganella</taxon>
    </lineage>
</organism>
<dbReference type="RefSeq" id="WP_183441046.1">
    <property type="nucleotide sequence ID" value="NZ_JACHXD010000005.1"/>
</dbReference>
<dbReference type="InterPro" id="IPR002994">
    <property type="entry name" value="Surf1/Shy1"/>
</dbReference>
<reference evidence="7 8" key="1">
    <citation type="submission" date="2020-08" db="EMBL/GenBank/DDBJ databases">
        <title>Genomic Encyclopedia of Type Strains, Phase III (KMG-III): the genomes of soil and plant-associated and newly described type strains.</title>
        <authorList>
            <person name="Whitman W."/>
        </authorList>
    </citation>
    <scope>NUCLEOTIDE SEQUENCE [LARGE SCALE GENOMIC DNA]</scope>
    <source>
        <strain evidence="7 8">CECT 8897</strain>
    </source>
</reference>
<dbReference type="PANTHER" id="PTHR23427">
    <property type="entry name" value="SURFEIT LOCUS PROTEIN"/>
    <property type="match status" value="1"/>
</dbReference>
<dbReference type="InterPro" id="IPR045214">
    <property type="entry name" value="Surf1/Surf4"/>
</dbReference>
<evidence type="ECO:0000256" key="6">
    <source>
        <dbReference type="RuleBase" id="RU363076"/>
    </source>
</evidence>
<evidence type="ECO:0000256" key="1">
    <source>
        <dbReference type="ARBA" id="ARBA00004370"/>
    </source>
</evidence>
<protein>
    <recommendedName>
        <fullName evidence="6">SURF1-like protein</fullName>
    </recommendedName>
</protein>
<evidence type="ECO:0000256" key="2">
    <source>
        <dbReference type="ARBA" id="ARBA00007165"/>
    </source>
</evidence>
<comment type="similarity">
    <text evidence="2 6">Belongs to the SURF1 family.</text>
</comment>
<evidence type="ECO:0000313" key="7">
    <source>
        <dbReference type="EMBL" id="MBB3119202.1"/>
    </source>
</evidence>
<keyword evidence="4 6" id="KW-1133">Transmembrane helix</keyword>
<accession>A0A7W5B9S5</accession>
<dbReference type="GO" id="GO:0005886">
    <property type="term" value="C:plasma membrane"/>
    <property type="evidence" value="ECO:0007669"/>
    <property type="project" value="UniProtKB-SubCell"/>
</dbReference>
<dbReference type="PANTHER" id="PTHR23427:SF2">
    <property type="entry name" value="SURFEIT LOCUS PROTEIN 1"/>
    <property type="match status" value="1"/>
</dbReference>
<evidence type="ECO:0000256" key="4">
    <source>
        <dbReference type="ARBA" id="ARBA00022989"/>
    </source>
</evidence>
<evidence type="ECO:0000256" key="3">
    <source>
        <dbReference type="ARBA" id="ARBA00022692"/>
    </source>
</evidence>
<comment type="subcellular location">
    <subcellularLocation>
        <location evidence="6">Cell membrane</location>
        <topology evidence="6">Multi-pass membrane protein</topology>
    </subcellularLocation>
    <subcellularLocation>
        <location evidence="1">Membrane</location>
    </subcellularLocation>
</comment>
<comment type="caution">
    <text evidence="7">The sequence shown here is derived from an EMBL/GenBank/DDBJ whole genome shotgun (WGS) entry which is preliminary data.</text>
</comment>